<accession>A0A0F9MC22</accession>
<dbReference type="SUPFAM" id="SSF109998">
    <property type="entry name" value="Triger factor/SurA peptide-binding domain-like"/>
    <property type="match status" value="1"/>
</dbReference>
<evidence type="ECO:0000256" key="9">
    <source>
        <dbReference type="ARBA" id="ARBA00040743"/>
    </source>
</evidence>
<dbReference type="GO" id="GO:0003755">
    <property type="term" value="F:peptidyl-prolyl cis-trans isomerase activity"/>
    <property type="evidence" value="ECO:0007669"/>
    <property type="project" value="InterPro"/>
</dbReference>
<dbReference type="SUPFAM" id="SSF54534">
    <property type="entry name" value="FKBP-like"/>
    <property type="match status" value="1"/>
</dbReference>
<feature type="domain" description="PpiC" evidence="12">
    <location>
        <begin position="265"/>
        <end position="361"/>
    </location>
</feature>
<organism evidence="13">
    <name type="scientific">marine sediment metagenome</name>
    <dbReference type="NCBI Taxonomy" id="412755"/>
    <lineage>
        <taxon>unclassified sequences</taxon>
        <taxon>metagenomes</taxon>
        <taxon>ecological metagenomes</taxon>
    </lineage>
</organism>
<keyword evidence="2" id="KW-1003">Cell membrane</keyword>
<dbReference type="InterPro" id="IPR046357">
    <property type="entry name" value="PPIase_dom_sf"/>
</dbReference>
<dbReference type="Pfam" id="PF00639">
    <property type="entry name" value="Rotamase"/>
    <property type="match status" value="1"/>
</dbReference>
<gene>
    <name evidence="13" type="ORF">LCGC14_1092330</name>
</gene>
<keyword evidence="7" id="KW-0143">Chaperone</keyword>
<comment type="subcellular location">
    <subcellularLocation>
        <location evidence="1">Cell inner membrane</location>
        <topology evidence="1">Single-pass type II membrane protein</topology>
        <orientation evidence="1">Periplasmic side</orientation>
    </subcellularLocation>
</comment>
<evidence type="ECO:0000313" key="13">
    <source>
        <dbReference type="EMBL" id="KKN04945.1"/>
    </source>
</evidence>
<dbReference type="PROSITE" id="PS01096">
    <property type="entry name" value="PPIC_PPIASE_1"/>
    <property type="match status" value="1"/>
</dbReference>
<dbReference type="Gene3D" id="3.10.50.40">
    <property type="match status" value="1"/>
</dbReference>
<dbReference type="PANTHER" id="PTHR47529">
    <property type="entry name" value="PEPTIDYL-PROLYL CIS-TRANS ISOMERASE D"/>
    <property type="match status" value="1"/>
</dbReference>
<dbReference type="InterPro" id="IPR000297">
    <property type="entry name" value="PPIase_PpiC"/>
</dbReference>
<dbReference type="GO" id="GO:0005886">
    <property type="term" value="C:plasma membrane"/>
    <property type="evidence" value="ECO:0007669"/>
    <property type="project" value="UniProtKB-SubCell"/>
</dbReference>
<evidence type="ECO:0000256" key="10">
    <source>
        <dbReference type="ARBA" id="ARBA00042775"/>
    </source>
</evidence>
<keyword evidence="5 11" id="KW-1133">Transmembrane helix</keyword>
<dbReference type="Gene3D" id="1.10.4030.10">
    <property type="entry name" value="Porin chaperone SurA, peptide-binding domain"/>
    <property type="match status" value="1"/>
</dbReference>
<proteinExistence type="inferred from homology"/>
<dbReference type="Pfam" id="PF13624">
    <property type="entry name" value="SurA_N_3"/>
    <property type="match status" value="1"/>
</dbReference>
<evidence type="ECO:0000256" key="8">
    <source>
        <dbReference type="ARBA" id="ARBA00038408"/>
    </source>
</evidence>
<evidence type="ECO:0000256" key="11">
    <source>
        <dbReference type="SAM" id="Phobius"/>
    </source>
</evidence>
<comment type="similarity">
    <text evidence="8">Belongs to the PpiD chaperone family.</text>
</comment>
<dbReference type="EMBL" id="LAZR01004861">
    <property type="protein sequence ID" value="KKN04945.1"/>
    <property type="molecule type" value="Genomic_DNA"/>
</dbReference>
<keyword evidence="4 11" id="KW-0812">Transmembrane</keyword>
<dbReference type="InterPro" id="IPR023058">
    <property type="entry name" value="PPIase_PpiC_CS"/>
</dbReference>
<evidence type="ECO:0000256" key="6">
    <source>
        <dbReference type="ARBA" id="ARBA00023136"/>
    </source>
</evidence>
<dbReference type="InterPro" id="IPR052029">
    <property type="entry name" value="PpiD_chaperone"/>
</dbReference>
<evidence type="ECO:0000256" key="3">
    <source>
        <dbReference type="ARBA" id="ARBA00022519"/>
    </source>
</evidence>
<dbReference type="InterPro" id="IPR027304">
    <property type="entry name" value="Trigger_fact/SurA_dom_sf"/>
</dbReference>
<dbReference type="AlphaFoldDB" id="A0A0F9MC22"/>
<dbReference type="PROSITE" id="PS50198">
    <property type="entry name" value="PPIC_PPIASE_2"/>
    <property type="match status" value="1"/>
</dbReference>
<evidence type="ECO:0000256" key="2">
    <source>
        <dbReference type="ARBA" id="ARBA00022475"/>
    </source>
</evidence>
<feature type="transmembrane region" description="Helical" evidence="11">
    <location>
        <begin position="12"/>
        <end position="30"/>
    </location>
</feature>
<evidence type="ECO:0000256" key="4">
    <source>
        <dbReference type="ARBA" id="ARBA00022692"/>
    </source>
</evidence>
<evidence type="ECO:0000256" key="1">
    <source>
        <dbReference type="ARBA" id="ARBA00004382"/>
    </source>
</evidence>
<evidence type="ECO:0000256" key="7">
    <source>
        <dbReference type="ARBA" id="ARBA00023186"/>
    </source>
</evidence>
<sequence>MLHFIRNHAKGWIAWLIVGLISIPFALWGINSYLSGPSAVVVAEVNGSEITQDQLQQSLQQYRDRMRSMLGEQFDASMFEGEQVKKDVLDGLIEQQVLGDANNQLGQRVSDSAVSQFIRSTPSFQRDGQFDKEYYEMVLARAGFTPAQYEAQLRGELLSRELTQNIQNSSFISAKQSAEVLRLEKQQRELAYGAIPVQKFAEKVNVSDEQIQQYYDEYTASYTAPEQIKLNYIELSVDDIAKNINVTEDELKTFYAENSKQFVGPEQRRASHILIEGDDEAALKKIKSAQKRIANGEDFATVAKELSQDSGSASDGGDLGYFGKDVMEPAFEEATFALQKLGDVSEPVKTEFGYHLIKLTDIREPKGQSFAEAKETVEKSYRRQQAESVFYDQAEQLANLSFENPDSLDVAAEALDLNIKTTEMVTRQGTEAGITSNKKVINAAFSDDVLNNALNSAVIELSPTDLVVIHKNSYIASSTLPLESVSPAIKQQLTFDKARTLAEENGQTVISSILSGEDPASLLNNWQTAAFYSRDDDTLSPQLLEHAFSMKKPHSKPVYSGFVADNGNYVIVELTGVKDGNTDAVTDEQRTALKQQLTSLYASSEVEAFIAQLRANADITINEDALK</sequence>
<dbReference type="PANTHER" id="PTHR47529:SF1">
    <property type="entry name" value="PERIPLASMIC CHAPERONE PPID"/>
    <property type="match status" value="1"/>
</dbReference>
<keyword evidence="6 11" id="KW-0472">Membrane</keyword>
<protein>
    <recommendedName>
        <fullName evidence="9">Periplasmic chaperone PpiD</fullName>
    </recommendedName>
    <alternativeName>
        <fullName evidence="10">Periplasmic folding chaperone</fullName>
    </alternativeName>
</protein>
<keyword evidence="3" id="KW-0997">Cell inner membrane</keyword>
<evidence type="ECO:0000259" key="12">
    <source>
        <dbReference type="PROSITE" id="PS50198"/>
    </source>
</evidence>
<name>A0A0F9MC22_9ZZZZ</name>
<reference evidence="13" key="1">
    <citation type="journal article" date="2015" name="Nature">
        <title>Complex archaea that bridge the gap between prokaryotes and eukaryotes.</title>
        <authorList>
            <person name="Spang A."/>
            <person name="Saw J.H."/>
            <person name="Jorgensen S.L."/>
            <person name="Zaremba-Niedzwiedzka K."/>
            <person name="Martijn J."/>
            <person name="Lind A.E."/>
            <person name="van Eijk R."/>
            <person name="Schleper C."/>
            <person name="Guy L."/>
            <person name="Ettema T.J."/>
        </authorList>
    </citation>
    <scope>NUCLEOTIDE SEQUENCE</scope>
</reference>
<evidence type="ECO:0000256" key="5">
    <source>
        <dbReference type="ARBA" id="ARBA00022989"/>
    </source>
</evidence>
<comment type="caution">
    <text evidence="13">The sequence shown here is derived from an EMBL/GenBank/DDBJ whole genome shotgun (WGS) entry which is preliminary data.</text>
</comment>